<name>A0A9X3I788_9SPHI</name>
<keyword evidence="8" id="KW-0547">Nucleotide-binding</keyword>
<dbReference type="Gene3D" id="3.30.565.10">
    <property type="entry name" value="Histidine kinase-like ATPase, C-terminal domain"/>
    <property type="match status" value="1"/>
</dbReference>
<keyword evidence="3" id="KW-0808">Transferase</keyword>
<reference evidence="8" key="1">
    <citation type="submission" date="2022-11" db="EMBL/GenBank/DDBJ databases">
        <authorList>
            <person name="Graham C."/>
            <person name="Newman J.D."/>
        </authorList>
    </citation>
    <scope>NUCLEOTIDE SEQUENCE</scope>
    <source>
        <strain evidence="8">DSM 19486</strain>
    </source>
</reference>
<feature type="transmembrane region" description="Helical" evidence="6">
    <location>
        <begin position="107"/>
        <end position="126"/>
    </location>
</feature>
<evidence type="ECO:0000313" key="8">
    <source>
        <dbReference type="EMBL" id="MCX3263471.1"/>
    </source>
</evidence>
<evidence type="ECO:0000313" key="9">
    <source>
        <dbReference type="Proteomes" id="UP001142592"/>
    </source>
</evidence>
<dbReference type="Pfam" id="PF02518">
    <property type="entry name" value="HATPase_c"/>
    <property type="match status" value="1"/>
</dbReference>
<organism evidence="8 9">
    <name type="scientific">Pedobacter agri</name>
    <dbReference type="NCBI Taxonomy" id="454586"/>
    <lineage>
        <taxon>Bacteria</taxon>
        <taxon>Pseudomonadati</taxon>
        <taxon>Bacteroidota</taxon>
        <taxon>Sphingobacteriia</taxon>
        <taxon>Sphingobacteriales</taxon>
        <taxon>Sphingobacteriaceae</taxon>
        <taxon>Pedobacter</taxon>
    </lineage>
</organism>
<keyword evidence="9" id="KW-1185">Reference proteome</keyword>
<dbReference type="GO" id="GO:0004673">
    <property type="term" value="F:protein histidine kinase activity"/>
    <property type="evidence" value="ECO:0007669"/>
    <property type="project" value="UniProtKB-EC"/>
</dbReference>
<dbReference type="EC" id="2.7.13.3" evidence="2"/>
<dbReference type="EMBL" id="JAPJUH010000001">
    <property type="protein sequence ID" value="MCX3263471.1"/>
    <property type="molecule type" value="Genomic_DNA"/>
</dbReference>
<evidence type="ECO:0000256" key="5">
    <source>
        <dbReference type="ARBA" id="ARBA00023012"/>
    </source>
</evidence>
<dbReference type="RefSeq" id="WP_010601758.1">
    <property type="nucleotide sequence ID" value="NZ_JAPJUH010000001.1"/>
</dbReference>
<feature type="transmembrane region" description="Helical" evidence="6">
    <location>
        <begin position="71"/>
        <end position="95"/>
    </location>
</feature>
<dbReference type="Proteomes" id="UP001142592">
    <property type="component" value="Unassembled WGS sequence"/>
</dbReference>
<protein>
    <recommendedName>
        <fullName evidence="2">histidine kinase</fullName>
        <ecNumber evidence="2">2.7.13.3</ecNumber>
    </recommendedName>
</protein>
<dbReference type="PANTHER" id="PTHR24421:SF10">
    <property type="entry name" value="NITRATE_NITRITE SENSOR PROTEIN NARQ"/>
    <property type="match status" value="1"/>
</dbReference>
<comment type="catalytic activity">
    <reaction evidence="1">
        <text>ATP + protein L-histidine = ADP + protein N-phospho-L-histidine.</text>
        <dbReference type="EC" id="2.7.13.3"/>
    </reaction>
</comment>
<accession>A0A9X3I788</accession>
<dbReference type="InterPro" id="IPR036890">
    <property type="entry name" value="HATPase_C_sf"/>
</dbReference>
<dbReference type="GO" id="GO:0000160">
    <property type="term" value="P:phosphorelay signal transduction system"/>
    <property type="evidence" value="ECO:0007669"/>
    <property type="project" value="UniProtKB-KW"/>
</dbReference>
<keyword evidence="6" id="KW-0472">Membrane</keyword>
<feature type="domain" description="Histidine kinase/HSP90-like ATPase" evidence="7">
    <location>
        <begin position="382"/>
        <end position="468"/>
    </location>
</feature>
<dbReference type="PANTHER" id="PTHR24421">
    <property type="entry name" value="NITRATE/NITRITE SENSOR PROTEIN NARX-RELATED"/>
    <property type="match status" value="1"/>
</dbReference>
<keyword evidence="8" id="KW-0067">ATP-binding</keyword>
<dbReference type="InterPro" id="IPR050482">
    <property type="entry name" value="Sensor_HK_TwoCompSys"/>
</dbReference>
<dbReference type="InterPro" id="IPR003594">
    <property type="entry name" value="HATPase_dom"/>
</dbReference>
<gene>
    <name evidence="8" type="ORF">OQZ29_01875</name>
</gene>
<evidence type="ECO:0000256" key="4">
    <source>
        <dbReference type="ARBA" id="ARBA00022777"/>
    </source>
</evidence>
<comment type="caution">
    <text evidence="8">The sequence shown here is derived from an EMBL/GenBank/DDBJ whole genome shotgun (WGS) entry which is preliminary data.</text>
</comment>
<dbReference type="GO" id="GO:0005524">
    <property type="term" value="F:ATP binding"/>
    <property type="evidence" value="ECO:0007669"/>
    <property type="project" value="UniProtKB-KW"/>
</dbReference>
<sequence>MLYNFDIDDLIPLFAIGAILIIAIYHTILYAFSKLKLVGGYTIYLWLGLAYLVLATTMVPSKTFKVPSLQYLISSGVFWLSLLAYLNFLVLVIGIPKNKETRIYVMAKRTYLITPVYFALRFPYFFFPIEYVQMAKTVGLLMDGYFFFIFGYLIYQLFINKERDVKNYVFIGSILIVGFNIFTSLSYYTQGYIFGLSHVSFIALGFFSDIIFFSLAVGWQIRESIKERYRAQAEVSQKEFAVEIEKKKASDILLMQDHQLENEKAQAIIQQRAAIGRKLHDDLGGNLVALRYYIEDKLKKASSENEFKNLLEIDQEIQSIYKETRDYSHLLSGIRTEKEENYYNIDLYLETMKQRFSNFNFFAIETIYNKDEVNRYLSPKVSQQIYYLIKESLSNVIKHAKASHVSISIIFMPDHFSVEIKDNGKGMTNNEINGLGLQNLRTGLHLINGQLMIMSNPAGTIVNATVPLMPFNESDLEKTALV</sequence>
<keyword evidence="5" id="KW-0902">Two-component regulatory system</keyword>
<feature type="transmembrane region" description="Helical" evidence="6">
    <location>
        <begin position="200"/>
        <end position="221"/>
    </location>
</feature>
<dbReference type="AlphaFoldDB" id="A0A9X3I788"/>
<proteinExistence type="predicted"/>
<keyword evidence="4" id="KW-0418">Kinase</keyword>
<feature type="transmembrane region" description="Helical" evidence="6">
    <location>
        <begin position="39"/>
        <end position="59"/>
    </location>
</feature>
<evidence type="ECO:0000256" key="6">
    <source>
        <dbReference type="SAM" id="Phobius"/>
    </source>
</evidence>
<evidence type="ECO:0000259" key="7">
    <source>
        <dbReference type="Pfam" id="PF02518"/>
    </source>
</evidence>
<keyword evidence="6" id="KW-0812">Transmembrane</keyword>
<evidence type="ECO:0000256" key="2">
    <source>
        <dbReference type="ARBA" id="ARBA00012438"/>
    </source>
</evidence>
<feature type="transmembrane region" description="Helical" evidence="6">
    <location>
        <begin position="167"/>
        <end position="188"/>
    </location>
</feature>
<dbReference type="SUPFAM" id="SSF55874">
    <property type="entry name" value="ATPase domain of HSP90 chaperone/DNA topoisomerase II/histidine kinase"/>
    <property type="match status" value="1"/>
</dbReference>
<feature type="transmembrane region" description="Helical" evidence="6">
    <location>
        <begin position="12"/>
        <end position="32"/>
    </location>
</feature>
<feature type="transmembrane region" description="Helical" evidence="6">
    <location>
        <begin position="138"/>
        <end position="155"/>
    </location>
</feature>
<dbReference type="CDD" id="cd16917">
    <property type="entry name" value="HATPase_UhpB-NarQ-NarX-like"/>
    <property type="match status" value="1"/>
</dbReference>
<keyword evidence="6" id="KW-1133">Transmembrane helix</keyword>
<evidence type="ECO:0000256" key="3">
    <source>
        <dbReference type="ARBA" id="ARBA00022679"/>
    </source>
</evidence>
<evidence type="ECO:0000256" key="1">
    <source>
        <dbReference type="ARBA" id="ARBA00000085"/>
    </source>
</evidence>